<dbReference type="AlphaFoldDB" id="A0A1V9XC89"/>
<evidence type="ECO:0000256" key="8">
    <source>
        <dbReference type="ARBA" id="ARBA00023180"/>
    </source>
</evidence>
<evidence type="ECO:0000256" key="3">
    <source>
        <dbReference type="ARBA" id="ARBA00022692"/>
    </source>
</evidence>
<keyword evidence="4 11" id="KW-1133">Transmembrane helix</keyword>
<sequence length="322" mass="36834">MFGSLVDNITASMNFTYDVTTPPDGFYGHKFENGSGMLGFLERQEAEIAVGPFTVDYDIHGDHVMTPSCEYKFITAITGMRKAFETRPTPYTKHLKLRSGTLILRQQALEPITWGLIASCITVLATLVILERRVFANRTTFWSVSADFFAMLQTLLQEGTKDRFIYPFARFNGGLWILGTFILTQLFSSDLKANMVVKTRGHPRSSHDTYSDDIVLEMRKSQMVIIMEDVSGLFRVSLWCATTPYFYYLGFDGFWQLPALMVLGKHLDPDIREGIHSRMYQIAAQKVPFARSKERYPGYFDFVSRQPENNAQEQQKLSREAI</sequence>
<accession>A0A1V9XC89</accession>
<keyword evidence="10" id="KW-0407">Ion channel</keyword>
<keyword evidence="7 13" id="KW-0675">Receptor</keyword>
<dbReference type="OrthoDB" id="6516774at2759"/>
<evidence type="ECO:0000256" key="2">
    <source>
        <dbReference type="ARBA" id="ARBA00022448"/>
    </source>
</evidence>
<evidence type="ECO:0000259" key="12">
    <source>
        <dbReference type="Pfam" id="PF10613"/>
    </source>
</evidence>
<dbReference type="InParanoid" id="A0A1V9XC89"/>
<keyword evidence="14" id="KW-1185">Reference proteome</keyword>
<protein>
    <submittedName>
        <fullName evidence="13">Glutamate receptor delta-1 subunit-like</fullName>
    </submittedName>
</protein>
<keyword evidence="3 11" id="KW-0812">Transmembrane</keyword>
<evidence type="ECO:0000313" key="14">
    <source>
        <dbReference type="Proteomes" id="UP000192247"/>
    </source>
</evidence>
<evidence type="ECO:0000256" key="4">
    <source>
        <dbReference type="ARBA" id="ARBA00022989"/>
    </source>
</evidence>
<keyword evidence="2" id="KW-0813">Transport</keyword>
<feature type="transmembrane region" description="Helical" evidence="11">
    <location>
        <begin position="168"/>
        <end position="188"/>
    </location>
</feature>
<proteinExistence type="predicted"/>
<dbReference type="InterPro" id="IPR019594">
    <property type="entry name" value="Glu/Gly-bd"/>
</dbReference>
<evidence type="ECO:0000256" key="6">
    <source>
        <dbReference type="ARBA" id="ARBA00023136"/>
    </source>
</evidence>
<organism evidence="13 14">
    <name type="scientific">Tropilaelaps mercedesae</name>
    <dbReference type="NCBI Taxonomy" id="418985"/>
    <lineage>
        <taxon>Eukaryota</taxon>
        <taxon>Metazoa</taxon>
        <taxon>Ecdysozoa</taxon>
        <taxon>Arthropoda</taxon>
        <taxon>Chelicerata</taxon>
        <taxon>Arachnida</taxon>
        <taxon>Acari</taxon>
        <taxon>Parasitiformes</taxon>
        <taxon>Mesostigmata</taxon>
        <taxon>Gamasina</taxon>
        <taxon>Dermanyssoidea</taxon>
        <taxon>Laelapidae</taxon>
        <taxon>Tropilaelaps</taxon>
    </lineage>
</organism>
<reference evidence="13 14" key="1">
    <citation type="journal article" date="2017" name="Gigascience">
        <title>Draft genome of the honey bee ectoparasitic mite, Tropilaelaps mercedesae, is shaped by the parasitic life history.</title>
        <authorList>
            <person name="Dong X."/>
            <person name="Armstrong S.D."/>
            <person name="Xia D."/>
            <person name="Makepeace B.L."/>
            <person name="Darby A.C."/>
            <person name="Kadowaki T."/>
        </authorList>
    </citation>
    <scope>NUCLEOTIDE SEQUENCE [LARGE SCALE GENOMIC DNA]</scope>
    <source>
        <strain evidence="13">Wuxi-XJTLU</strain>
    </source>
</reference>
<feature type="transmembrane region" description="Helical" evidence="11">
    <location>
        <begin position="112"/>
        <end position="130"/>
    </location>
</feature>
<evidence type="ECO:0000256" key="10">
    <source>
        <dbReference type="ARBA" id="ARBA00023303"/>
    </source>
</evidence>
<evidence type="ECO:0000313" key="13">
    <source>
        <dbReference type="EMBL" id="OQR71139.1"/>
    </source>
</evidence>
<comment type="subcellular location">
    <subcellularLocation>
        <location evidence="1">Membrane</location>
        <topology evidence="1">Multi-pass membrane protein</topology>
    </subcellularLocation>
</comment>
<evidence type="ECO:0000256" key="5">
    <source>
        <dbReference type="ARBA" id="ARBA00023065"/>
    </source>
</evidence>
<feature type="domain" description="Ionotropic glutamate receptor L-glutamate and glycine-binding" evidence="12">
    <location>
        <begin position="5"/>
        <end position="57"/>
    </location>
</feature>
<dbReference type="Proteomes" id="UP000192247">
    <property type="component" value="Unassembled WGS sequence"/>
</dbReference>
<keyword evidence="5" id="KW-0406">Ion transport</keyword>
<evidence type="ECO:0000256" key="9">
    <source>
        <dbReference type="ARBA" id="ARBA00023286"/>
    </source>
</evidence>
<evidence type="ECO:0000256" key="1">
    <source>
        <dbReference type="ARBA" id="ARBA00004141"/>
    </source>
</evidence>
<evidence type="ECO:0000256" key="7">
    <source>
        <dbReference type="ARBA" id="ARBA00023170"/>
    </source>
</evidence>
<dbReference type="Gene3D" id="3.40.190.10">
    <property type="entry name" value="Periplasmic binding protein-like II"/>
    <property type="match status" value="1"/>
</dbReference>
<keyword evidence="6 11" id="KW-0472">Membrane</keyword>
<dbReference type="EMBL" id="MNPL01015303">
    <property type="protein sequence ID" value="OQR71139.1"/>
    <property type="molecule type" value="Genomic_DNA"/>
</dbReference>
<gene>
    <name evidence="13" type="ORF">BIW11_11180</name>
</gene>
<dbReference type="Pfam" id="PF10613">
    <property type="entry name" value="Lig_chan-Glu_bd"/>
    <property type="match status" value="1"/>
</dbReference>
<comment type="caution">
    <text evidence="13">The sequence shown here is derived from an EMBL/GenBank/DDBJ whole genome shotgun (WGS) entry which is preliminary data.</text>
</comment>
<keyword evidence="8" id="KW-0325">Glycoprotein</keyword>
<keyword evidence="9" id="KW-1071">Ligand-gated ion channel</keyword>
<name>A0A1V9XC89_9ACAR</name>
<evidence type="ECO:0000256" key="11">
    <source>
        <dbReference type="SAM" id="Phobius"/>
    </source>
</evidence>